<evidence type="ECO:0000259" key="1">
    <source>
        <dbReference type="PROSITE" id="PS50994"/>
    </source>
</evidence>
<feature type="domain" description="Integrase catalytic" evidence="1">
    <location>
        <begin position="125"/>
        <end position="293"/>
    </location>
</feature>
<dbReference type="Gene3D" id="3.30.420.10">
    <property type="entry name" value="Ribonuclease H-like superfamily/Ribonuclease H"/>
    <property type="match status" value="1"/>
</dbReference>
<dbReference type="InterPro" id="IPR055247">
    <property type="entry name" value="InsJ-like_HTH"/>
</dbReference>
<evidence type="ECO:0000313" key="3">
    <source>
        <dbReference type="Proteomes" id="UP001492541"/>
    </source>
</evidence>
<reference evidence="2 3" key="1">
    <citation type="submission" date="2021-11" db="EMBL/GenBank/DDBJ databases">
        <title>Whole genome of Geoglobus acetivorans.</title>
        <authorList>
            <person name="Liu D."/>
        </authorList>
    </citation>
    <scope>NUCLEOTIDE SEQUENCE [LARGE SCALE GENOMIC DNA]</scope>
    <source>
        <strain evidence="2 3">SBH6</strain>
    </source>
</reference>
<dbReference type="Proteomes" id="UP001492541">
    <property type="component" value="Chromosome"/>
</dbReference>
<dbReference type="SUPFAM" id="SSF53098">
    <property type="entry name" value="Ribonuclease H-like"/>
    <property type="match status" value="1"/>
</dbReference>
<accession>A0ABZ3H568</accession>
<dbReference type="InterPro" id="IPR047656">
    <property type="entry name" value="IS481-like_transpos"/>
</dbReference>
<dbReference type="Pfam" id="PF00665">
    <property type="entry name" value="rve"/>
    <property type="match status" value="1"/>
</dbReference>
<dbReference type="PROSITE" id="PS50994">
    <property type="entry name" value="INTEGRASE"/>
    <property type="match status" value="1"/>
</dbReference>
<dbReference type="InterPro" id="IPR009057">
    <property type="entry name" value="Homeodomain-like_sf"/>
</dbReference>
<dbReference type="InterPro" id="IPR001584">
    <property type="entry name" value="Integrase_cat-core"/>
</dbReference>
<dbReference type="InterPro" id="IPR012337">
    <property type="entry name" value="RNaseH-like_sf"/>
</dbReference>
<dbReference type="PANTHER" id="PTHR35004">
    <property type="entry name" value="TRANSPOSASE RV3428C-RELATED"/>
    <property type="match status" value="1"/>
</dbReference>
<dbReference type="Pfam" id="PF13518">
    <property type="entry name" value="HTH_28"/>
    <property type="match status" value="1"/>
</dbReference>
<proteinExistence type="predicted"/>
<dbReference type="RefSeq" id="WP_193806746.1">
    <property type="nucleotide sequence ID" value="NZ_CP087714.1"/>
</dbReference>
<organism evidence="2 3">
    <name type="scientific">Geoglobus acetivorans</name>
    <dbReference type="NCBI Taxonomy" id="565033"/>
    <lineage>
        <taxon>Archaea</taxon>
        <taxon>Methanobacteriati</taxon>
        <taxon>Methanobacteriota</taxon>
        <taxon>Archaeoglobi</taxon>
        <taxon>Archaeoglobales</taxon>
        <taxon>Archaeoglobaceae</taxon>
        <taxon>Geoglobus</taxon>
    </lineage>
</organism>
<gene>
    <name evidence="2" type="ORF">LPQ35_00460</name>
</gene>
<dbReference type="InterPro" id="IPR036397">
    <property type="entry name" value="RNaseH_sf"/>
</dbReference>
<evidence type="ECO:0000313" key="2">
    <source>
        <dbReference type="EMBL" id="XAT63870.1"/>
    </source>
</evidence>
<dbReference type="EMBL" id="CP087714">
    <property type="protein sequence ID" value="XAT63870.1"/>
    <property type="molecule type" value="Genomic_DNA"/>
</dbReference>
<sequence>MRKLTNKKIKWIIKQLNKGTPVKEIAAVMRVTPRRIYQIKKQYEETGKIPELKQPGREPKLIPKETEQVILQTYNKYRLSPVLLEKLIERDYNIHIPHNTIYKVLLKHGLVEGNMNKKKRRKWVRFERTHSMSLWQGDWKRLGEEWIIAFMDDDSRFITCYGVFDSATTENTIKVLREGFAEYGIPDEILTDHGTQFVAAKSREKAKHRFKEFLKENGVKHIVARVNHPQTNGKIERFFGLMEQKLSLFNSVEEFVYWYNHVKPHMSLNFDELETPYQAFLRKLPAERVFEFSGRWLFEE</sequence>
<dbReference type="GeneID" id="90448109"/>
<dbReference type="SUPFAM" id="SSF46689">
    <property type="entry name" value="Homeodomain-like"/>
    <property type="match status" value="1"/>
</dbReference>
<protein>
    <submittedName>
        <fullName evidence="2">IS481 family transposase</fullName>
    </submittedName>
</protein>
<keyword evidence="3" id="KW-1185">Reference proteome</keyword>
<dbReference type="PANTHER" id="PTHR35004:SF7">
    <property type="entry name" value="INTEGRASE PROTEIN"/>
    <property type="match status" value="1"/>
</dbReference>
<name>A0ABZ3H568_GEOAI</name>
<dbReference type="NCBIfam" id="NF033577">
    <property type="entry name" value="transpos_IS481"/>
    <property type="match status" value="1"/>
</dbReference>